<sequence length="58" mass="6465">MNHSITNRHSKNSRAMSNNDISTMSNSFAMLMIYHGLTGHATKSPNEKGEPTLDKMTK</sequence>
<feature type="compositionally biased region" description="Basic and acidic residues" evidence="1">
    <location>
        <begin position="45"/>
        <end position="58"/>
    </location>
</feature>
<evidence type="ECO:0000313" key="3">
    <source>
        <dbReference type="EMBL" id="MER5077476.1"/>
    </source>
</evidence>
<name>A0AAI9MWF8_PROST</name>
<dbReference type="EMBL" id="AAZDVE040000006">
    <property type="protein sequence ID" value="EMP9432224.1"/>
    <property type="molecule type" value="Genomic_DNA"/>
</dbReference>
<comment type="caution">
    <text evidence="2">The sequence shown here is derived from an EMBL/GenBank/DDBJ whole genome shotgun (WGS) entry which is preliminary data.</text>
</comment>
<dbReference type="AlphaFoldDB" id="A0AAI9MWF8"/>
<organism evidence="2">
    <name type="scientific">Providencia stuartii</name>
    <dbReference type="NCBI Taxonomy" id="588"/>
    <lineage>
        <taxon>Bacteria</taxon>
        <taxon>Pseudomonadati</taxon>
        <taxon>Pseudomonadota</taxon>
        <taxon>Gammaproteobacteria</taxon>
        <taxon>Enterobacterales</taxon>
        <taxon>Morganellaceae</taxon>
        <taxon>Providencia</taxon>
    </lineage>
</organism>
<feature type="region of interest" description="Disordered" evidence="1">
    <location>
        <begin position="1"/>
        <end position="20"/>
    </location>
</feature>
<evidence type="ECO:0000313" key="2">
    <source>
        <dbReference type="EMBL" id="EMP9432224.1"/>
    </source>
</evidence>
<dbReference type="EMBL" id="JAGSRH010000015">
    <property type="protein sequence ID" value="MER5077476.1"/>
    <property type="molecule type" value="Genomic_DNA"/>
</dbReference>
<feature type="compositionally biased region" description="Basic residues" evidence="1">
    <location>
        <begin position="1"/>
        <end position="12"/>
    </location>
</feature>
<dbReference type="Proteomes" id="UP001495779">
    <property type="component" value="Unassembled WGS sequence"/>
</dbReference>
<evidence type="ECO:0000313" key="4">
    <source>
        <dbReference type="Proteomes" id="UP001495779"/>
    </source>
</evidence>
<protein>
    <submittedName>
        <fullName evidence="2">Uncharacterized protein</fullName>
    </submittedName>
</protein>
<reference evidence="2" key="2">
    <citation type="submission" date="2024-02" db="EMBL/GenBank/DDBJ databases">
        <authorList>
            <consortium name="Clinical and Environmental Microbiology Branch: Whole genome sequencing antimicrobial resistance pathogens in the healthcare setting"/>
        </authorList>
    </citation>
    <scope>NUCLEOTIDE SEQUENCE</scope>
    <source>
        <strain evidence="2">2020GO-00142</strain>
    </source>
</reference>
<reference evidence="3 4" key="1">
    <citation type="submission" date="2021-04" db="EMBL/GenBank/DDBJ databases">
        <title>Determining the burden of carbapenem-resistant Enterobacterales from a tertiary public heath setting in Bangladesh: a clinical, epidemiological, and molecular study.</title>
        <authorList>
            <person name="Farzana R."/>
            <person name="Walsh T.R."/>
        </authorList>
    </citation>
    <scope>NUCLEOTIDE SEQUENCE [LARGE SCALE GENOMIC DNA]</scope>
    <source>
        <strain evidence="3">Dmpro_s316</strain>
        <strain evidence="4">dmpro_s316</strain>
    </source>
</reference>
<accession>A0AAI9MWF8</accession>
<dbReference type="RefSeq" id="WP_167520908.1">
    <property type="nucleotide sequence ID" value="NZ_CP095443.1"/>
</dbReference>
<gene>
    <name evidence="2" type="ORF">JRA39_001241</name>
    <name evidence="3" type="ORF">KDV35_11515</name>
</gene>
<proteinExistence type="predicted"/>
<evidence type="ECO:0000256" key="1">
    <source>
        <dbReference type="SAM" id="MobiDB-lite"/>
    </source>
</evidence>
<feature type="region of interest" description="Disordered" evidence="1">
    <location>
        <begin position="39"/>
        <end position="58"/>
    </location>
</feature>